<dbReference type="AlphaFoldDB" id="A0A327L7Z4"/>
<dbReference type="InterPro" id="IPR023631">
    <property type="entry name" value="Amidase_dom"/>
</dbReference>
<evidence type="ECO:0000313" key="4">
    <source>
        <dbReference type="EMBL" id="RAI43798.1"/>
    </source>
</evidence>
<protein>
    <recommendedName>
        <fullName evidence="3">Amidase domain-containing protein</fullName>
    </recommendedName>
</protein>
<feature type="region of interest" description="Disordered" evidence="2">
    <location>
        <begin position="152"/>
        <end position="175"/>
    </location>
</feature>
<dbReference type="SUPFAM" id="SSF75304">
    <property type="entry name" value="Amidase signature (AS) enzymes"/>
    <property type="match status" value="1"/>
</dbReference>
<accession>A0A327L7Z4</accession>
<comment type="caution">
    <text evidence="4">The sequence shown here is derived from an EMBL/GenBank/DDBJ whole genome shotgun (WGS) entry which is preliminary data.</text>
</comment>
<name>A0A327L7Z4_9BRAD</name>
<feature type="region of interest" description="Disordered" evidence="2">
    <location>
        <begin position="1"/>
        <end position="25"/>
    </location>
</feature>
<organism evidence="4 5">
    <name type="scientific">Rhodoplanes roseus</name>
    <dbReference type="NCBI Taxonomy" id="29409"/>
    <lineage>
        <taxon>Bacteria</taxon>
        <taxon>Pseudomonadati</taxon>
        <taxon>Pseudomonadota</taxon>
        <taxon>Alphaproteobacteria</taxon>
        <taxon>Hyphomicrobiales</taxon>
        <taxon>Nitrobacteraceae</taxon>
        <taxon>Rhodoplanes</taxon>
    </lineage>
</organism>
<keyword evidence="5" id="KW-1185">Reference proteome</keyword>
<evidence type="ECO:0000256" key="2">
    <source>
        <dbReference type="SAM" id="MobiDB-lite"/>
    </source>
</evidence>
<evidence type="ECO:0000259" key="3">
    <source>
        <dbReference type="Pfam" id="PF01425"/>
    </source>
</evidence>
<dbReference type="Gene3D" id="3.90.1300.10">
    <property type="entry name" value="Amidase signature (AS) domain"/>
    <property type="match status" value="1"/>
</dbReference>
<comment type="similarity">
    <text evidence="1">Belongs to the amidase family.</text>
</comment>
<proteinExistence type="inferred from homology"/>
<dbReference type="GO" id="GO:0003824">
    <property type="term" value="F:catalytic activity"/>
    <property type="evidence" value="ECO:0007669"/>
    <property type="project" value="InterPro"/>
</dbReference>
<dbReference type="RefSeq" id="WP_111419365.1">
    <property type="nucleotide sequence ID" value="NZ_NPEX01000070.1"/>
</dbReference>
<dbReference type="InterPro" id="IPR036928">
    <property type="entry name" value="AS_sf"/>
</dbReference>
<evidence type="ECO:0000256" key="1">
    <source>
        <dbReference type="ARBA" id="ARBA00009199"/>
    </source>
</evidence>
<feature type="domain" description="Amidase" evidence="3">
    <location>
        <begin position="48"/>
        <end position="452"/>
    </location>
</feature>
<dbReference type="PANTHER" id="PTHR11895">
    <property type="entry name" value="TRANSAMIDASE"/>
    <property type="match status" value="1"/>
</dbReference>
<evidence type="ECO:0000313" key="5">
    <source>
        <dbReference type="Proteomes" id="UP000249130"/>
    </source>
</evidence>
<gene>
    <name evidence="4" type="ORF">CH341_12475</name>
</gene>
<dbReference type="OrthoDB" id="9811471at2"/>
<dbReference type="PANTHER" id="PTHR11895:SF151">
    <property type="entry name" value="GLUTAMYL-TRNA(GLN) AMIDOTRANSFERASE SUBUNIT A"/>
    <property type="match status" value="1"/>
</dbReference>
<dbReference type="InterPro" id="IPR000120">
    <property type="entry name" value="Amidase"/>
</dbReference>
<dbReference type="EMBL" id="NPEX01000070">
    <property type="protein sequence ID" value="RAI43798.1"/>
    <property type="molecule type" value="Genomic_DNA"/>
</dbReference>
<reference evidence="4 5" key="1">
    <citation type="submission" date="2017-07" db="EMBL/GenBank/DDBJ databases">
        <title>Draft Genome Sequences of Select Purple Nonsulfur Bacteria.</title>
        <authorList>
            <person name="Lasarre B."/>
            <person name="Mckinlay J.B."/>
        </authorList>
    </citation>
    <scope>NUCLEOTIDE SEQUENCE [LARGE SCALE GENOMIC DNA]</scope>
    <source>
        <strain evidence="4 5">DSM 5909</strain>
    </source>
</reference>
<sequence length="467" mass="49223">MPLDYAIAPRPTAQRSRPSYAARRPPLRPFSACRADFADGSDSPRHFLERCLEEIDRLEPTVRAFVSLDAEAARRLADDASVRHRHGRALSAVDGLPLGAKDIIETRQLPTEMNSPIFAGYQPRRDAACIIALRRAGAIVLGKTVTTEFACGRAGPTRNPHDPTRTPGGSSSGSAAAVGAGMVPLALGTQTQASVIRPASYCGAYALKPSHGLLCFDGTAPLAASLDTLGIFGANLDDVWAATTVIAALGPGPGGPRLDLPDAMPTAAKPRRLVRLDTAGWAEVDADARAAFERAIDTLAGHGVAIVDRRTTAEVEAFEQALAEASEVSIRVFAYESQWPLRAYADCGADLVGERVRDLLARADRMTDGDYREAVAARLRLRTAACRLAEQADGFVALASSGPAIADIAYTGSRSYPVPWSLVAGPSLSLPVMDSRGLPLGLQVMGPPASDLATVATARWIAATLLA</sequence>
<dbReference type="Proteomes" id="UP000249130">
    <property type="component" value="Unassembled WGS sequence"/>
</dbReference>
<dbReference type="Pfam" id="PF01425">
    <property type="entry name" value="Amidase"/>
    <property type="match status" value="1"/>
</dbReference>
<feature type="compositionally biased region" description="Low complexity" evidence="2">
    <location>
        <begin position="15"/>
        <end position="24"/>
    </location>
</feature>